<dbReference type="RefSeq" id="WP_089122090.1">
    <property type="nucleotide sequence ID" value="NZ_BCMI01000045.1"/>
</dbReference>
<evidence type="ECO:0000313" key="3">
    <source>
        <dbReference type="Proteomes" id="UP000198414"/>
    </source>
</evidence>
<protein>
    <submittedName>
        <fullName evidence="2">Uncharacterized protein</fullName>
    </submittedName>
</protein>
<accession>A0A1Z5J060</accession>
<feature type="compositionally biased region" description="Acidic residues" evidence="1">
    <location>
        <begin position="74"/>
        <end position="89"/>
    </location>
</feature>
<sequence length="89" mass="10076">MEIRTLKDRDGSSYYPQSHAKSTTGLMTFIRSYMANYYPSASRDGNPRVKGDDGKWYLLGVDKDGKLYASPTDDSSDDEADMDYIDDKD</sequence>
<feature type="region of interest" description="Disordered" evidence="1">
    <location>
        <begin position="66"/>
        <end position="89"/>
    </location>
</feature>
<evidence type="ECO:0000256" key="1">
    <source>
        <dbReference type="SAM" id="MobiDB-lite"/>
    </source>
</evidence>
<organism evidence="2 3">
    <name type="scientific">Secundilactobacillus pentosiphilus</name>
    <dbReference type="NCBI Taxonomy" id="1714682"/>
    <lineage>
        <taxon>Bacteria</taxon>
        <taxon>Bacillati</taxon>
        <taxon>Bacillota</taxon>
        <taxon>Bacilli</taxon>
        <taxon>Lactobacillales</taxon>
        <taxon>Lactobacillaceae</taxon>
        <taxon>Secundilactobacillus</taxon>
    </lineage>
</organism>
<proteinExistence type="predicted"/>
<gene>
    <name evidence="2" type="ORF">IWT25_02561</name>
</gene>
<name>A0A1Z5J060_9LACO</name>
<comment type="caution">
    <text evidence="2">The sequence shown here is derived from an EMBL/GenBank/DDBJ whole genome shotgun (WGS) entry which is preliminary data.</text>
</comment>
<dbReference type="Proteomes" id="UP000198414">
    <property type="component" value="Unassembled WGS sequence"/>
</dbReference>
<dbReference type="EMBL" id="BCMI01000045">
    <property type="protein sequence ID" value="GAX07212.1"/>
    <property type="molecule type" value="Genomic_DNA"/>
</dbReference>
<dbReference type="AlphaFoldDB" id="A0A1Z5J060"/>
<evidence type="ECO:0000313" key="2">
    <source>
        <dbReference type="EMBL" id="GAX07212.1"/>
    </source>
</evidence>
<reference evidence="2 3" key="1">
    <citation type="submission" date="2015-11" db="EMBL/GenBank/DDBJ databases">
        <title>Draft genome sequences of new species of the genus Lactobacillus isolated from orchardgrass silage.</title>
        <authorList>
            <person name="Tohno M."/>
            <person name="Tanizawa Y."/>
            <person name="Arita M."/>
        </authorList>
    </citation>
    <scope>NUCLEOTIDE SEQUENCE [LARGE SCALE GENOMIC DNA]</scope>
    <source>
        <strain evidence="2 3">IWT25</strain>
    </source>
</reference>